<evidence type="ECO:0000313" key="2">
    <source>
        <dbReference type="EMBL" id="GFG28165.1"/>
    </source>
</evidence>
<organism evidence="2 3">
    <name type="scientific">Coptotermes formosanus</name>
    <name type="common">Formosan subterranean termite</name>
    <dbReference type="NCBI Taxonomy" id="36987"/>
    <lineage>
        <taxon>Eukaryota</taxon>
        <taxon>Metazoa</taxon>
        <taxon>Ecdysozoa</taxon>
        <taxon>Arthropoda</taxon>
        <taxon>Hexapoda</taxon>
        <taxon>Insecta</taxon>
        <taxon>Pterygota</taxon>
        <taxon>Neoptera</taxon>
        <taxon>Polyneoptera</taxon>
        <taxon>Dictyoptera</taxon>
        <taxon>Blattodea</taxon>
        <taxon>Blattoidea</taxon>
        <taxon>Termitoidae</taxon>
        <taxon>Rhinotermitidae</taxon>
        <taxon>Coptotermes</taxon>
    </lineage>
</organism>
<dbReference type="OrthoDB" id="6617264at2759"/>
<dbReference type="Proteomes" id="UP000502823">
    <property type="component" value="Unassembled WGS sequence"/>
</dbReference>
<dbReference type="PANTHER" id="PTHR21398">
    <property type="entry name" value="AGAP007094-PA"/>
    <property type="match status" value="1"/>
</dbReference>
<dbReference type="SMART" id="SM00718">
    <property type="entry name" value="DM4_12"/>
    <property type="match status" value="1"/>
</dbReference>
<dbReference type="EMBL" id="BLKM01009790">
    <property type="protein sequence ID" value="GFG28165.1"/>
    <property type="molecule type" value="Genomic_DNA"/>
</dbReference>
<feature type="signal peptide" evidence="1">
    <location>
        <begin position="1"/>
        <end position="21"/>
    </location>
</feature>
<dbReference type="Pfam" id="PF07841">
    <property type="entry name" value="DM4_12"/>
    <property type="match status" value="1"/>
</dbReference>
<accession>A0A6L2PCA3</accession>
<gene>
    <name evidence="2" type="ORF">Cfor_08256</name>
</gene>
<sequence>MRSAVLNCLIFVIEFPFSITAMQDPDDPSLLDHQALSRKKRYLSFPDGSILQLGFCLQAAGIFRPDLIFGYTIGTNWELPTEQNFDFHFFKRKPEMIHRRHRRELYAKLEPVLTTMGLHGRECILRALCEAGRRKAEKGTFLQEILYAVFTFPPSTDKESEQIYDIYDKAHGAKRKCSSLFPACPTSLLEPPTVL</sequence>
<dbReference type="AlphaFoldDB" id="A0A6L2PCA3"/>
<comment type="caution">
    <text evidence="2">The sequence shown here is derived from an EMBL/GenBank/DDBJ whole genome shotgun (WGS) entry which is preliminary data.</text>
</comment>
<keyword evidence="3" id="KW-1185">Reference proteome</keyword>
<keyword evidence="1" id="KW-0732">Signal</keyword>
<reference evidence="3" key="1">
    <citation type="submission" date="2020-01" db="EMBL/GenBank/DDBJ databases">
        <title>Draft genome sequence of the Termite Coptotermes fromosanus.</title>
        <authorList>
            <person name="Itakura S."/>
            <person name="Yosikawa Y."/>
            <person name="Umezawa K."/>
        </authorList>
    </citation>
    <scope>NUCLEOTIDE SEQUENCE [LARGE SCALE GENOMIC DNA]</scope>
</reference>
<evidence type="ECO:0000256" key="1">
    <source>
        <dbReference type="SAM" id="SignalP"/>
    </source>
</evidence>
<dbReference type="InParanoid" id="A0A6L2PCA3"/>
<proteinExistence type="predicted"/>
<dbReference type="InterPro" id="IPR006631">
    <property type="entry name" value="DM4_12"/>
</dbReference>
<protein>
    <submittedName>
        <fullName evidence="2">Uncharacterized protein</fullName>
    </submittedName>
</protein>
<evidence type="ECO:0000313" key="3">
    <source>
        <dbReference type="Proteomes" id="UP000502823"/>
    </source>
</evidence>
<feature type="chain" id="PRO_5026820884" evidence="1">
    <location>
        <begin position="22"/>
        <end position="195"/>
    </location>
</feature>
<dbReference type="PANTHER" id="PTHR21398:SF6">
    <property type="entry name" value="AGAP007094-PA"/>
    <property type="match status" value="1"/>
</dbReference>
<name>A0A6L2PCA3_COPFO</name>